<keyword evidence="2" id="KW-1185">Reference proteome</keyword>
<organism evidence="1 2">
    <name type="scientific">Amborella trichopoda</name>
    <dbReference type="NCBI Taxonomy" id="13333"/>
    <lineage>
        <taxon>Eukaryota</taxon>
        <taxon>Viridiplantae</taxon>
        <taxon>Streptophyta</taxon>
        <taxon>Embryophyta</taxon>
        <taxon>Tracheophyta</taxon>
        <taxon>Spermatophyta</taxon>
        <taxon>Magnoliopsida</taxon>
        <taxon>Amborellales</taxon>
        <taxon>Amborellaceae</taxon>
        <taxon>Amborella</taxon>
    </lineage>
</organism>
<dbReference type="Proteomes" id="UP000017836">
    <property type="component" value="Unassembled WGS sequence"/>
</dbReference>
<evidence type="ECO:0000313" key="1">
    <source>
        <dbReference type="EMBL" id="ERN03528.1"/>
    </source>
</evidence>
<reference evidence="2" key="1">
    <citation type="journal article" date="2013" name="Science">
        <title>The Amborella genome and the evolution of flowering plants.</title>
        <authorList>
            <consortium name="Amborella Genome Project"/>
        </authorList>
    </citation>
    <scope>NUCLEOTIDE SEQUENCE [LARGE SCALE GENOMIC DNA]</scope>
</reference>
<proteinExistence type="predicted"/>
<protein>
    <submittedName>
        <fullName evidence="1">Uncharacterized protein</fullName>
    </submittedName>
</protein>
<dbReference type="HOGENOM" id="CLU_164353_3_0_1"/>
<evidence type="ECO:0000313" key="2">
    <source>
        <dbReference type="Proteomes" id="UP000017836"/>
    </source>
</evidence>
<dbReference type="Gramene" id="ERN03528">
    <property type="protein sequence ID" value="ERN03528"/>
    <property type="gene ID" value="AMTR_s00003p00271170"/>
</dbReference>
<dbReference type="Pfam" id="PF12609">
    <property type="entry name" value="DUF3774"/>
    <property type="match status" value="1"/>
</dbReference>
<dbReference type="EMBL" id="KI394358">
    <property type="protein sequence ID" value="ERN03528.1"/>
    <property type="molecule type" value="Genomic_DNA"/>
</dbReference>
<sequence>MGRAWLVASARGMKESGPSNLTQTQIRKLSKTALDSAERRASEEKRKEAEESLRTVMYLSCWGPN</sequence>
<dbReference type="AlphaFoldDB" id="W1P6H3"/>
<accession>W1P6H3</accession>
<dbReference type="InterPro" id="IPR022251">
    <property type="entry name" value="DUF3774_wound-induced"/>
</dbReference>
<name>W1P6H3_AMBTC</name>
<dbReference type="PANTHER" id="PTHR33090">
    <property type="entry name" value="DUF3774 DOMAIN PROTEIN-RELATED"/>
    <property type="match status" value="1"/>
</dbReference>
<gene>
    <name evidence="1" type="ORF">AMTR_s00003p00271170</name>
</gene>